<dbReference type="InterPro" id="IPR032675">
    <property type="entry name" value="LRR_dom_sf"/>
</dbReference>
<feature type="chain" id="PRO_5046100583" description="Ig-like domain-containing protein" evidence="8">
    <location>
        <begin position="28"/>
        <end position="1149"/>
    </location>
</feature>
<dbReference type="EMBL" id="CAXLJM020000013">
    <property type="protein sequence ID" value="CAL8078828.1"/>
    <property type="molecule type" value="Genomic_DNA"/>
</dbReference>
<dbReference type="SMART" id="SM00369">
    <property type="entry name" value="LRR_TYP"/>
    <property type="match status" value="14"/>
</dbReference>
<dbReference type="InterPro" id="IPR003591">
    <property type="entry name" value="Leu-rich_rpt_typical-subtyp"/>
</dbReference>
<dbReference type="Gene3D" id="3.80.10.10">
    <property type="entry name" value="Ribonuclease Inhibitor"/>
    <property type="match status" value="3"/>
</dbReference>
<feature type="compositionally biased region" description="Polar residues" evidence="6">
    <location>
        <begin position="1140"/>
        <end position="1149"/>
    </location>
</feature>
<dbReference type="SMART" id="SM00082">
    <property type="entry name" value="LRRCT"/>
    <property type="match status" value="1"/>
</dbReference>
<keyword evidence="11" id="KW-1185">Reference proteome</keyword>
<keyword evidence="1" id="KW-0433">Leucine-rich repeat</keyword>
<evidence type="ECO:0000256" key="5">
    <source>
        <dbReference type="ARBA" id="ARBA00023180"/>
    </source>
</evidence>
<feature type="transmembrane region" description="Helical" evidence="7">
    <location>
        <begin position="848"/>
        <end position="870"/>
    </location>
</feature>
<dbReference type="InterPro" id="IPR036179">
    <property type="entry name" value="Ig-like_dom_sf"/>
</dbReference>
<sequence length="1149" mass="126647">MGKVTRIFYAILIAYLVPLDTFQSVFSSPTPTFPFWSTDSTTTTQEQDVSANVSSSPFGTDLGDDVLCHPSCECLDTFFDCRKRGLTEFPANFPNWVVTLNLTNNEIESIPEYRLSKVKKLQKLSLDGNNLTNIPTANGLDDLVHLSLSRNVISSVEASQLSLFKSLRELDLSRNRIEFLGNHSFPSNSTLHNVNLGANQIETLEPGCFSGLNYVQELSLPRNKIRTLPKDLFSPLKNLERLDLSRNKLETMDSLRFQDLKRLHILNLRRNHMANLSDAAFYGLEKIQHLYLDGNNIKTIEKRWLYGLRSLDSLNLSRNEVVRVEDDSWEYMEELQILDLSYNQIHELSKRSMMGLGRLKTLNLSFNKLVSLDEETFLPMEKLENLDLSSNELSWVLEDMAAPFKGLGSLQTLNLASNRFQSLHPKALTGLVSLKTLNLSGNPITWISKKPLQEVPAVNLLLYDVHSLACDCETLWLQSHIAAISSLSVNGISKPNKHRNRSRRPSTKNGPFCAFPPQHQGKSLMEIPAQELSCSERPLRPVFLLEPKTQTLLMEGSGTLNCHVESFASTPPTVIWKKDHKELPTHLGAQVANLERSLSNDSIQINSTLNLKNVSWADVGTYQCISQNHLGIVYSIKANVTVHSFPVFVKKPQNVTVRLGSNAKLECSAKGSPAPEIAFQKDGGENFHAAVERRFHVMPNEDAFIITDVKLTDKGVYSCSARNEAGEIKTYATVTVFETPSFGESMEDEKAVEGSNAILECAANGSPQPMISWNKDDVLITNSSDNGRYQFKDNGALLIIKNVQLEDAGRYECLISNAIGSARDSSYLTVIPSSSAKSLSLAVPEMTVIFVVIAFFCVVGTSAAWFVFFYRTRRKQQASQIVENAAMRRHSVARYEDLEDTLQSFASSHAPLPNYQISKVHCEDDGSQSSSGKDSGTGDDLTVEVEGIGGILDPEEESLMRYSRRKPEMESFSTFGTRAPTARLSQARIDVRNEVGDVISLAHHPGREFLTIPRKYPVPVPPPLIVLPRDHLDINDARSGCQSTTSSSGYSTLGVRTPAGQAKNRSHSVNSDGAESLGGGLLATSGCESGSSSDGLSSKGDDSCQTERPLNSRPVSEHLGSYIASPTGSTHQGIGGSANGVITSISTPV</sequence>
<evidence type="ECO:0000256" key="4">
    <source>
        <dbReference type="ARBA" id="ARBA00023157"/>
    </source>
</evidence>
<feature type="signal peptide" evidence="8">
    <location>
        <begin position="1"/>
        <end position="27"/>
    </location>
</feature>
<gene>
    <name evidence="10" type="ORF">ODALV1_LOCUS4196</name>
</gene>
<dbReference type="PANTHER" id="PTHR45842:SF21">
    <property type="entry name" value="IG-LIKE DOMAIN-CONTAINING PROTEIN"/>
    <property type="match status" value="1"/>
</dbReference>
<dbReference type="PROSITE" id="PS51450">
    <property type="entry name" value="LRR"/>
    <property type="match status" value="6"/>
</dbReference>
<dbReference type="Pfam" id="PF07679">
    <property type="entry name" value="I-set"/>
    <property type="match status" value="2"/>
</dbReference>
<evidence type="ECO:0000256" key="7">
    <source>
        <dbReference type="SAM" id="Phobius"/>
    </source>
</evidence>
<evidence type="ECO:0000256" key="2">
    <source>
        <dbReference type="ARBA" id="ARBA00022729"/>
    </source>
</evidence>
<keyword evidence="7" id="KW-0472">Membrane</keyword>
<dbReference type="SUPFAM" id="SSF48726">
    <property type="entry name" value="Immunoglobulin"/>
    <property type="match status" value="3"/>
</dbReference>
<comment type="caution">
    <text evidence="10">The sequence shown here is derived from an EMBL/GenBank/DDBJ whole genome shotgun (WGS) entry which is preliminary data.</text>
</comment>
<evidence type="ECO:0000256" key="6">
    <source>
        <dbReference type="SAM" id="MobiDB-lite"/>
    </source>
</evidence>
<dbReference type="SUPFAM" id="SSF52058">
    <property type="entry name" value="L domain-like"/>
    <property type="match status" value="2"/>
</dbReference>
<proteinExistence type="predicted"/>
<dbReference type="InterPro" id="IPR001611">
    <property type="entry name" value="Leu-rich_rpt"/>
</dbReference>
<dbReference type="InterPro" id="IPR013098">
    <property type="entry name" value="Ig_I-set"/>
</dbReference>
<dbReference type="Pfam" id="PF13855">
    <property type="entry name" value="LRR_8"/>
    <property type="match status" value="4"/>
</dbReference>
<dbReference type="InterPro" id="IPR007110">
    <property type="entry name" value="Ig-like_dom"/>
</dbReference>
<dbReference type="SMART" id="SM00409">
    <property type="entry name" value="IG"/>
    <property type="match status" value="3"/>
</dbReference>
<dbReference type="InterPro" id="IPR003598">
    <property type="entry name" value="Ig_sub2"/>
</dbReference>
<evidence type="ECO:0000313" key="10">
    <source>
        <dbReference type="EMBL" id="CAL8078828.1"/>
    </source>
</evidence>
<dbReference type="SMART" id="SM00365">
    <property type="entry name" value="LRR_SD22"/>
    <property type="match status" value="7"/>
</dbReference>
<dbReference type="InterPro" id="IPR013783">
    <property type="entry name" value="Ig-like_fold"/>
</dbReference>
<dbReference type="InterPro" id="IPR000483">
    <property type="entry name" value="Cys-rich_flank_reg_C"/>
</dbReference>
<feature type="region of interest" description="Disordered" evidence="6">
    <location>
        <begin position="1037"/>
        <end position="1149"/>
    </location>
</feature>
<protein>
    <recommendedName>
        <fullName evidence="9">Ig-like domain-containing protein</fullName>
    </recommendedName>
</protein>
<feature type="domain" description="Ig-like" evidence="9">
    <location>
        <begin position="541"/>
        <end position="641"/>
    </location>
</feature>
<keyword evidence="2 8" id="KW-0732">Signal</keyword>
<evidence type="ECO:0000313" key="11">
    <source>
        <dbReference type="Proteomes" id="UP001642540"/>
    </source>
</evidence>
<dbReference type="SMART" id="SM00408">
    <property type="entry name" value="IGc2"/>
    <property type="match status" value="3"/>
</dbReference>
<evidence type="ECO:0000256" key="3">
    <source>
        <dbReference type="ARBA" id="ARBA00022737"/>
    </source>
</evidence>
<feature type="compositionally biased region" description="Basic residues" evidence="6">
    <location>
        <begin position="495"/>
        <end position="506"/>
    </location>
</feature>
<evidence type="ECO:0000256" key="8">
    <source>
        <dbReference type="SAM" id="SignalP"/>
    </source>
</evidence>
<reference evidence="10 11" key="1">
    <citation type="submission" date="2024-08" db="EMBL/GenBank/DDBJ databases">
        <authorList>
            <person name="Cucini C."/>
            <person name="Frati F."/>
        </authorList>
    </citation>
    <scope>NUCLEOTIDE SEQUENCE [LARGE SCALE GENOMIC DNA]</scope>
</reference>
<keyword evidence="3" id="KW-0677">Repeat</keyword>
<evidence type="ECO:0000259" key="9">
    <source>
        <dbReference type="PROSITE" id="PS50835"/>
    </source>
</evidence>
<dbReference type="PROSITE" id="PS50835">
    <property type="entry name" value="IG_LIKE"/>
    <property type="match status" value="3"/>
</dbReference>
<feature type="domain" description="Ig-like" evidence="9">
    <location>
        <begin position="646"/>
        <end position="735"/>
    </location>
</feature>
<organism evidence="10 11">
    <name type="scientific">Orchesella dallaii</name>
    <dbReference type="NCBI Taxonomy" id="48710"/>
    <lineage>
        <taxon>Eukaryota</taxon>
        <taxon>Metazoa</taxon>
        <taxon>Ecdysozoa</taxon>
        <taxon>Arthropoda</taxon>
        <taxon>Hexapoda</taxon>
        <taxon>Collembola</taxon>
        <taxon>Entomobryomorpha</taxon>
        <taxon>Entomobryoidea</taxon>
        <taxon>Orchesellidae</taxon>
        <taxon>Orchesellinae</taxon>
        <taxon>Orchesella</taxon>
    </lineage>
</organism>
<keyword evidence="7" id="KW-1133">Transmembrane helix</keyword>
<feature type="region of interest" description="Disordered" evidence="6">
    <location>
        <begin position="492"/>
        <end position="514"/>
    </location>
</feature>
<dbReference type="Pfam" id="PF13927">
    <property type="entry name" value="Ig_3"/>
    <property type="match status" value="1"/>
</dbReference>
<dbReference type="InterPro" id="IPR050467">
    <property type="entry name" value="LRFN"/>
</dbReference>
<feature type="compositionally biased region" description="Low complexity" evidence="6">
    <location>
        <begin position="1085"/>
        <end position="1098"/>
    </location>
</feature>
<dbReference type="InterPro" id="IPR003599">
    <property type="entry name" value="Ig_sub"/>
</dbReference>
<name>A0ABP1PV81_9HEXA</name>
<feature type="compositionally biased region" description="Low complexity" evidence="6">
    <location>
        <begin position="1039"/>
        <end position="1054"/>
    </location>
</feature>
<feature type="domain" description="Ig-like" evidence="9">
    <location>
        <begin position="740"/>
        <end position="829"/>
    </location>
</feature>
<dbReference type="Proteomes" id="UP001642540">
    <property type="component" value="Unassembled WGS sequence"/>
</dbReference>
<accession>A0ABP1PV81</accession>
<dbReference type="Gene3D" id="2.60.40.10">
    <property type="entry name" value="Immunoglobulins"/>
    <property type="match status" value="3"/>
</dbReference>
<keyword evidence="4" id="KW-1015">Disulfide bond</keyword>
<dbReference type="PANTHER" id="PTHR45842">
    <property type="entry name" value="SYNAPTIC ADHESION-LIKE MOLECULE SALM"/>
    <property type="match status" value="1"/>
</dbReference>
<keyword evidence="7" id="KW-0812">Transmembrane</keyword>
<evidence type="ECO:0000256" key="1">
    <source>
        <dbReference type="ARBA" id="ARBA00022614"/>
    </source>
</evidence>
<keyword evidence="5" id="KW-0325">Glycoprotein</keyword>